<feature type="domain" description="ImpA N-terminal" evidence="1">
    <location>
        <begin position="5"/>
        <end position="116"/>
    </location>
</feature>
<dbReference type="AlphaFoldDB" id="A0A1W1BCN7"/>
<evidence type="ECO:0000259" key="1">
    <source>
        <dbReference type="Pfam" id="PF06812"/>
    </source>
</evidence>
<dbReference type="Pfam" id="PF16989">
    <property type="entry name" value="T6SS_VasJ"/>
    <property type="match status" value="1"/>
</dbReference>
<dbReference type="PANTHER" id="PTHR37024:SF5">
    <property type="entry name" value="IMPA N-TERMINAL DOMAIN-CONTAINING PROTEIN"/>
    <property type="match status" value="1"/>
</dbReference>
<evidence type="ECO:0000313" key="2">
    <source>
        <dbReference type="EMBL" id="SFV51360.1"/>
    </source>
</evidence>
<organism evidence="2">
    <name type="scientific">hydrothermal vent metagenome</name>
    <dbReference type="NCBI Taxonomy" id="652676"/>
    <lineage>
        <taxon>unclassified sequences</taxon>
        <taxon>metagenomes</taxon>
        <taxon>ecological metagenomes</taxon>
    </lineage>
</organism>
<reference evidence="2" key="1">
    <citation type="submission" date="2016-10" db="EMBL/GenBank/DDBJ databases">
        <authorList>
            <person name="de Groot N.N."/>
        </authorList>
    </citation>
    <scope>NUCLEOTIDE SEQUENCE</scope>
</reference>
<name>A0A1W1BCN7_9ZZZZ</name>
<dbReference type="InterPro" id="IPR017739">
    <property type="entry name" value="T6SS-assoc_VCA0119"/>
</dbReference>
<dbReference type="PANTHER" id="PTHR37024">
    <property type="entry name" value="TYPE VI SECRETION SYSTEM DUF2094 AND IMPA-RELATED DOMAIN PROTEIN"/>
    <property type="match status" value="1"/>
</dbReference>
<proteinExistence type="predicted"/>
<dbReference type="InterPro" id="IPR010657">
    <property type="entry name" value="ImpA_N"/>
</dbReference>
<sequence length="487" mass="56820">MSKILEPISSNSAVGEDYKYEDTYTAIQNEIDKIQNITGSLKTDWVIVKENSKEILENHSKDLKLLSYWIYAHWKLDKWSGLLEALPIFIKVIDIFKNSAYPKKTRAKIKLLEWLRDNLLSEILANAKSTPKGTVDKLENLLQELDKILPIALENSSPPRFSSIVRKLKEEIANQKREEPKKKKKIEKKIEKKEDKPAIKKIDVQKYNNIPLLEEIKCTINRVATEEKETNSIIHLELLQSIGFIELENILNSNQKIDISLFPKKESRDKLESSFKKTKTKELLFELKTELLNYPCWIEGYFFIILIYESLGSKDNYKKIKYNLSYFIQSNNKLLTKQSPVDYAIITPEIQKWIKNFSTNSSVEYTQKYSEASALAKKGKRKEAISFLDLLYNKSNTGEESFLWRLKQIDMAIETREIQMAIALLYDLENRIDKYHLDEWNPSLSIEVYKLFLKPILARELTLEKKEAIYRKLCIISAQSAIKIGIN</sequence>
<protein>
    <submittedName>
        <fullName evidence="2">Uncharacterized protein ImpA</fullName>
    </submittedName>
</protein>
<dbReference type="Pfam" id="PF06812">
    <property type="entry name" value="ImpA_N"/>
    <property type="match status" value="1"/>
</dbReference>
<gene>
    <name evidence="2" type="ORF">MNB_SV-12-1003</name>
</gene>
<accession>A0A1W1BCN7</accession>
<dbReference type="EMBL" id="FPHE01000018">
    <property type="protein sequence ID" value="SFV51360.1"/>
    <property type="molecule type" value="Genomic_DNA"/>
</dbReference>